<name>A0AA49GF65_9BACT</name>
<dbReference type="AlphaFoldDB" id="A0AA49GF65"/>
<accession>A0AA49GF65</accession>
<dbReference type="GO" id="GO:0030638">
    <property type="term" value="P:polyketide metabolic process"/>
    <property type="evidence" value="ECO:0007669"/>
    <property type="project" value="InterPro"/>
</dbReference>
<gene>
    <name evidence="1" type="ORF">QYS48_15845</name>
</gene>
<dbReference type="Gene3D" id="3.10.450.50">
    <property type="match status" value="1"/>
</dbReference>
<dbReference type="PANTHER" id="PTHR38436:SF1">
    <property type="entry name" value="ESTER CYCLASE"/>
    <property type="match status" value="1"/>
</dbReference>
<dbReference type="Pfam" id="PF07366">
    <property type="entry name" value="SnoaL"/>
    <property type="match status" value="1"/>
</dbReference>
<evidence type="ECO:0000313" key="1">
    <source>
        <dbReference type="EMBL" id="WKK83748.1"/>
    </source>
</evidence>
<dbReference type="EMBL" id="CP129970">
    <property type="protein sequence ID" value="WKK83748.1"/>
    <property type="molecule type" value="Genomic_DNA"/>
</dbReference>
<evidence type="ECO:0000313" key="2">
    <source>
        <dbReference type="Proteomes" id="UP001244443"/>
    </source>
</evidence>
<dbReference type="Proteomes" id="UP001244443">
    <property type="component" value="Chromosome"/>
</dbReference>
<dbReference type="SUPFAM" id="SSF54427">
    <property type="entry name" value="NTF2-like"/>
    <property type="match status" value="1"/>
</dbReference>
<proteinExistence type="predicted"/>
<dbReference type="InterPro" id="IPR009959">
    <property type="entry name" value="Cyclase_SnoaL-like"/>
</dbReference>
<dbReference type="InterPro" id="IPR032710">
    <property type="entry name" value="NTF2-like_dom_sf"/>
</dbReference>
<sequence>MKDKIARLAAIKNNAIAFYEMAFTGNPSKAVKLYVGDQYIQHNPLVENGTDGFIRYFEKMQVKFPDKQIDFVRAVAEDDLVALHTHQVWAGDGEYITMDFFRFDEKEKIVEHWDSIQKIPSESANLNTMY</sequence>
<organism evidence="1 2">
    <name type="scientific">Marivirga arenosa</name>
    <dbReference type="NCBI Taxonomy" id="3059076"/>
    <lineage>
        <taxon>Bacteria</taxon>
        <taxon>Pseudomonadati</taxon>
        <taxon>Bacteroidota</taxon>
        <taxon>Cytophagia</taxon>
        <taxon>Cytophagales</taxon>
        <taxon>Marivirgaceae</taxon>
        <taxon>Marivirga</taxon>
    </lineage>
</organism>
<protein>
    <submittedName>
        <fullName evidence="1">Ester cyclase</fullName>
    </submittedName>
</protein>
<keyword evidence="2" id="KW-1185">Reference proteome</keyword>
<dbReference type="PANTHER" id="PTHR38436">
    <property type="entry name" value="POLYKETIDE CYCLASE SNOAL-LIKE DOMAIN"/>
    <property type="match status" value="1"/>
</dbReference>
<reference evidence="1" key="1">
    <citation type="submission" date="2023-08" db="EMBL/GenBank/DDBJ databases">
        <title>Comparative genomics and taxonomic characterization of three novel marine species of genus Marivirga.</title>
        <authorList>
            <person name="Muhammad N."/>
            <person name="Kim S.-G."/>
        </authorList>
    </citation>
    <scope>NUCLEOTIDE SEQUENCE [LARGE SCALE GENOMIC DNA]</scope>
    <source>
        <strain evidence="1">ABR2-2</strain>
    </source>
</reference>
<dbReference type="RefSeq" id="WP_302099945.1">
    <property type="nucleotide sequence ID" value="NZ_CP129970.2"/>
</dbReference>